<dbReference type="InterPro" id="IPR001638">
    <property type="entry name" value="Solute-binding_3/MltF_N"/>
</dbReference>
<dbReference type="SMART" id="SM00062">
    <property type="entry name" value="PBPb"/>
    <property type="match status" value="1"/>
</dbReference>
<comment type="caution">
    <text evidence="6">The sequence shown here is derived from an EMBL/GenBank/DDBJ whole genome shotgun (WGS) entry which is preliminary data.</text>
</comment>
<dbReference type="PROSITE" id="PS51257">
    <property type="entry name" value="PROKAR_LIPOPROTEIN"/>
    <property type="match status" value="1"/>
</dbReference>
<reference evidence="6" key="1">
    <citation type="submission" date="2021-11" db="EMBL/GenBank/DDBJ databases">
        <title>A Novel Adlercreutzia Species, isolated from a Allomyrina dichotoma larva feces.</title>
        <authorList>
            <person name="Suh M.K."/>
        </authorList>
    </citation>
    <scope>NUCLEOTIDE SEQUENCE</scope>
    <source>
        <strain evidence="6">JBNU-10</strain>
    </source>
</reference>
<evidence type="ECO:0000256" key="2">
    <source>
        <dbReference type="ARBA" id="ARBA00010333"/>
    </source>
</evidence>
<dbReference type="InterPro" id="IPR018313">
    <property type="entry name" value="SBP_3_CS"/>
</dbReference>
<protein>
    <submittedName>
        <fullName evidence="6">ABC transporter substrate-binding protein</fullName>
    </submittedName>
</protein>
<proteinExistence type="inferred from homology"/>
<dbReference type="PROSITE" id="PS01039">
    <property type="entry name" value="SBP_BACTERIAL_3"/>
    <property type="match status" value="1"/>
</dbReference>
<feature type="domain" description="Solute-binding protein family 3/N-terminal" evidence="5">
    <location>
        <begin position="56"/>
        <end position="277"/>
    </location>
</feature>
<sequence length="277" mass="29381">MKMKKWGVLAVSAAMVAALGLFGCSGGNDAKPADDKKAEEPKTEAPAEVTLMKDGTLTIVSSPDYPPFENLENGEIVGFEVDLFNAIADKMGLELEIVPLQFDAIIPAIAAGGQGDVGVSGFSVDPDRAKEIDFTESFYIDDQAVAVMDSSSITEDNAAEALNQADVIIAVQTGTTGETFAQENFPNATIQGYGNSTDCFAAMQSGNATAVCTNLAVVNRMLKDAYSDARVVLEIATGEEYAAVVSQDNPELTKQLNEAIKALKDDGTLEELTQKWF</sequence>
<evidence type="ECO:0000256" key="4">
    <source>
        <dbReference type="RuleBase" id="RU003744"/>
    </source>
</evidence>
<keyword evidence="3" id="KW-0732">Signal</keyword>
<evidence type="ECO:0000313" key="6">
    <source>
        <dbReference type="EMBL" id="MCI2241208.1"/>
    </source>
</evidence>
<keyword evidence="7" id="KW-1185">Reference proteome</keyword>
<dbReference type="Proteomes" id="UP001430755">
    <property type="component" value="Unassembled WGS sequence"/>
</dbReference>
<dbReference type="PANTHER" id="PTHR35936">
    <property type="entry name" value="MEMBRANE-BOUND LYTIC MUREIN TRANSGLYCOSYLASE F"/>
    <property type="match status" value="1"/>
</dbReference>
<accession>A0ABS9WEB3</accession>
<evidence type="ECO:0000256" key="3">
    <source>
        <dbReference type="ARBA" id="ARBA00022729"/>
    </source>
</evidence>
<evidence type="ECO:0000256" key="1">
    <source>
        <dbReference type="ARBA" id="ARBA00004196"/>
    </source>
</evidence>
<evidence type="ECO:0000313" key="7">
    <source>
        <dbReference type="Proteomes" id="UP001430755"/>
    </source>
</evidence>
<dbReference type="CDD" id="cd13530">
    <property type="entry name" value="PBP2_peptides_like"/>
    <property type="match status" value="1"/>
</dbReference>
<evidence type="ECO:0000259" key="5">
    <source>
        <dbReference type="SMART" id="SM00062"/>
    </source>
</evidence>
<dbReference type="PANTHER" id="PTHR35936:SF17">
    <property type="entry name" value="ARGININE-BINDING EXTRACELLULAR PROTEIN ARTP"/>
    <property type="match status" value="1"/>
</dbReference>
<dbReference type="EMBL" id="JAJMLW010000001">
    <property type="protein sequence ID" value="MCI2241208.1"/>
    <property type="molecule type" value="Genomic_DNA"/>
</dbReference>
<organism evidence="6 7">
    <name type="scientific">Adlercreutzia faecimuris</name>
    <dbReference type="NCBI Taxonomy" id="2897341"/>
    <lineage>
        <taxon>Bacteria</taxon>
        <taxon>Bacillati</taxon>
        <taxon>Actinomycetota</taxon>
        <taxon>Coriobacteriia</taxon>
        <taxon>Eggerthellales</taxon>
        <taxon>Eggerthellaceae</taxon>
        <taxon>Adlercreutzia</taxon>
    </lineage>
</organism>
<gene>
    <name evidence="6" type="ORF">LPT13_02430</name>
</gene>
<dbReference type="Pfam" id="PF00497">
    <property type="entry name" value="SBP_bac_3"/>
    <property type="match status" value="1"/>
</dbReference>
<dbReference type="RefSeq" id="WP_242163139.1">
    <property type="nucleotide sequence ID" value="NZ_JAJMLW010000001.1"/>
</dbReference>
<comment type="subcellular location">
    <subcellularLocation>
        <location evidence="1">Cell envelope</location>
    </subcellularLocation>
</comment>
<comment type="similarity">
    <text evidence="2 4">Belongs to the bacterial solute-binding protein 3 family.</text>
</comment>
<name>A0ABS9WEB3_9ACTN</name>